<dbReference type="EMBL" id="GGEC01066544">
    <property type="protein sequence ID" value="MBX47028.1"/>
    <property type="molecule type" value="Transcribed_RNA"/>
</dbReference>
<protein>
    <submittedName>
        <fullName evidence="1">Uncharacterized protein</fullName>
    </submittedName>
</protein>
<accession>A0A2P2NWW3</accession>
<organism evidence="1">
    <name type="scientific">Rhizophora mucronata</name>
    <name type="common">Asiatic mangrove</name>
    <dbReference type="NCBI Taxonomy" id="61149"/>
    <lineage>
        <taxon>Eukaryota</taxon>
        <taxon>Viridiplantae</taxon>
        <taxon>Streptophyta</taxon>
        <taxon>Embryophyta</taxon>
        <taxon>Tracheophyta</taxon>
        <taxon>Spermatophyta</taxon>
        <taxon>Magnoliopsida</taxon>
        <taxon>eudicotyledons</taxon>
        <taxon>Gunneridae</taxon>
        <taxon>Pentapetalae</taxon>
        <taxon>rosids</taxon>
        <taxon>fabids</taxon>
        <taxon>Malpighiales</taxon>
        <taxon>Rhizophoraceae</taxon>
        <taxon>Rhizophora</taxon>
    </lineage>
</organism>
<evidence type="ECO:0000313" key="1">
    <source>
        <dbReference type="EMBL" id="MBX47028.1"/>
    </source>
</evidence>
<proteinExistence type="predicted"/>
<sequence length="60" mass="7038">MEIYGLQDHKVLLYDFSSNVLHYFAILSPDKHLLNHAYVHTHVSQRYISIRSNSTDHAKI</sequence>
<name>A0A2P2NWW3_RHIMU</name>
<dbReference type="AlphaFoldDB" id="A0A2P2NWW3"/>
<reference evidence="1" key="1">
    <citation type="submission" date="2018-02" db="EMBL/GenBank/DDBJ databases">
        <title>Rhizophora mucronata_Transcriptome.</title>
        <authorList>
            <person name="Meera S.P."/>
            <person name="Sreeshan A."/>
            <person name="Augustine A."/>
        </authorList>
    </citation>
    <scope>NUCLEOTIDE SEQUENCE</scope>
    <source>
        <tissue evidence="1">Leaf</tissue>
    </source>
</reference>